<dbReference type="PROSITE" id="PS51257">
    <property type="entry name" value="PROKAR_LIPOPROTEIN"/>
    <property type="match status" value="1"/>
</dbReference>
<dbReference type="InterPro" id="IPR042001">
    <property type="entry name" value="Sortase_F"/>
</dbReference>
<gene>
    <name evidence="2" type="ORF">MMF94_15475</name>
</gene>
<comment type="caution">
    <text evidence="2">The sequence shown here is derived from an EMBL/GenBank/DDBJ whole genome shotgun (WGS) entry which is preliminary data.</text>
</comment>
<dbReference type="SUPFAM" id="SSF63817">
    <property type="entry name" value="Sortase"/>
    <property type="match status" value="1"/>
</dbReference>
<reference evidence="2 3" key="1">
    <citation type="submission" date="2022-03" db="EMBL/GenBank/DDBJ databases">
        <title>Pseudonocardia alaer sp. nov., a novel actinomycete isolated from reed forest soil.</title>
        <authorList>
            <person name="Wang L."/>
        </authorList>
    </citation>
    <scope>NUCLEOTIDE SEQUENCE [LARGE SCALE GENOMIC DNA]</scope>
    <source>
        <strain evidence="2 3">Y-16303</strain>
    </source>
</reference>
<evidence type="ECO:0000313" key="2">
    <source>
        <dbReference type="EMBL" id="MCH6167084.1"/>
    </source>
</evidence>
<name>A0ABS9TEX2_9PSEU</name>
<accession>A0ABS9TEX2</accession>
<organism evidence="2 3">
    <name type="scientific">Pseudonocardia alaniniphila</name>
    <dbReference type="NCBI Taxonomy" id="75291"/>
    <lineage>
        <taxon>Bacteria</taxon>
        <taxon>Bacillati</taxon>
        <taxon>Actinomycetota</taxon>
        <taxon>Actinomycetes</taxon>
        <taxon>Pseudonocardiales</taxon>
        <taxon>Pseudonocardiaceae</taxon>
        <taxon>Pseudonocardia</taxon>
    </lineage>
</organism>
<evidence type="ECO:0000256" key="1">
    <source>
        <dbReference type="ARBA" id="ARBA00022801"/>
    </source>
</evidence>
<keyword evidence="3" id="KW-1185">Reference proteome</keyword>
<dbReference type="NCBIfam" id="NF033748">
    <property type="entry name" value="class_F_sortase"/>
    <property type="match status" value="1"/>
</dbReference>
<dbReference type="CDD" id="cd05829">
    <property type="entry name" value="Sortase_F"/>
    <property type="match status" value="1"/>
</dbReference>
<protein>
    <submittedName>
        <fullName evidence="2">Class F sortase</fullName>
    </submittedName>
</protein>
<keyword evidence="1" id="KW-0378">Hydrolase</keyword>
<dbReference type="Proteomes" id="UP001299970">
    <property type="component" value="Unassembled WGS sequence"/>
</dbReference>
<dbReference type="InterPro" id="IPR023365">
    <property type="entry name" value="Sortase_dom-sf"/>
</dbReference>
<dbReference type="InterPro" id="IPR005754">
    <property type="entry name" value="Sortase"/>
</dbReference>
<dbReference type="RefSeq" id="WP_241037261.1">
    <property type="nucleotide sequence ID" value="NZ_BAAAJF010000015.1"/>
</dbReference>
<dbReference type="Gene3D" id="2.40.260.10">
    <property type="entry name" value="Sortase"/>
    <property type="match status" value="1"/>
</dbReference>
<dbReference type="EMBL" id="JAKXMK010000012">
    <property type="protein sequence ID" value="MCH6167084.1"/>
    <property type="molecule type" value="Genomic_DNA"/>
</dbReference>
<sequence>MRVLTGVATVCAVFSLGLVACGLEPELDQPPLSVPAPGAQAPAGGSMVAPLAHSEPLRIEIPILGVKSDLMDLGLNRDGTMETPPEAYPAGWYTGSPTPGEIGPAIIAGHVNWSGDPGVFAKLHELGPGDQVAVVRRDGATVLFRVDRVDRYPKHKFPTRAVYGDIPYSGLRLITCGGDFDRAAHSYLDNIVVYASMVGSAKV</sequence>
<evidence type="ECO:0000313" key="3">
    <source>
        <dbReference type="Proteomes" id="UP001299970"/>
    </source>
</evidence>
<proteinExistence type="predicted"/>
<dbReference type="Pfam" id="PF04203">
    <property type="entry name" value="Sortase"/>
    <property type="match status" value="1"/>
</dbReference>